<feature type="region of interest" description="Disordered" evidence="1">
    <location>
        <begin position="21"/>
        <end position="47"/>
    </location>
</feature>
<dbReference type="InterPro" id="IPR008928">
    <property type="entry name" value="6-hairpin_glycosidase_sf"/>
</dbReference>
<dbReference type="InterPro" id="IPR053169">
    <property type="entry name" value="MUG_Protein"/>
</dbReference>
<keyword evidence="2" id="KW-0326">Glycosidase</keyword>
<dbReference type="PANTHER" id="PTHR47791">
    <property type="entry name" value="MEIOTICALLY UP-REGULATED GENE 191 PROTEIN"/>
    <property type="match status" value="1"/>
</dbReference>
<feature type="compositionally biased region" description="Low complexity" evidence="1">
    <location>
        <begin position="21"/>
        <end position="36"/>
    </location>
</feature>
<proteinExistence type="predicted"/>
<sequence>MHIPKLLVRAACTKTTTATATATPIKTLPPTSTAAPTPTPEPTPEPVGLDYSIPSAWTVTNISRSYDDINHRAQEAIDVMRDSYWKDPSKVDFGWGTGTTLSALAYKDMVASTNNNRDTVRNILAAAKKNNANFDPYCYNDDAMWWGTTAMYAYRAYHDDEFLGWAKDVWNWVQPSQITPDQAKAGKTPVRPDGTMQSTCDGKTVAGGVFWRPECGSKDNMGTNVITTGLFQTLSAYLAEATGEQKYTDAAVSAYTYITDHLILDGRDIPGDSIGLEECKKNNWIFTYNTGKFVEGAVVLSHVTKDDKYKETALKAIVEAVKHVDNWQDEQGEITEGQDGDPSKGGDGRQFKSIYVRALTEVSRREWNNPDLRALLTAYINIQYNNLVTKATDNKGNYGVVWKGPYQGPYQHGQANALDLLVAGIEFNWQR</sequence>
<dbReference type="InterPro" id="IPR005198">
    <property type="entry name" value="Glyco_hydro_76"/>
</dbReference>
<dbReference type="OrthoDB" id="3223195at2759"/>
<protein>
    <submittedName>
        <fullName evidence="2">Six-hairpin glycosidase</fullName>
    </submittedName>
</protein>
<dbReference type="Pfam" id="PF03663">
    <property type="entry name" value="Glyco_hydro_76"/>
    <property type="match status" value="1"/>
</dbReference>
<dbReference type="AlphaFoldDB" id="A0A165LUQ0"/>
<keyword evidence="3" id="KW-1185">Reference proteome</keyword>
<name>A0A165LUQ0_EXIGL</name>
<dbReference type="Proteomes" id="UP000077266">
    <property type="component" value="Unassembled WGS sequence"/>
</dbReference>
<evidence type="ECO:0000313" key="3">
    <source>
        <dbReference type="Proteomes" id="UP000077266"/>
    </source>
</evidence>
<feature type="compositionally biased region" description="Acidic residues" evidence="1">
    <location>
        <begin position="328"/>
        <end position="339"/>
    </location>
</feature>
<organism evidence="2 3">
    <name type="scientific">Exidia glandulosa HHB12029</name>
    <dbReference type="NCBI Taxonomy" id="1314781"/>
    <lineage>
        <taxon>Eukaryota</taxon>
        <taxon>Fungi</taxon>
        <taxon>Dikarya</taxon>
        <taxon>Basidiomycota</taxon>
        <taxon>Agaricomycotina</taxon>
        <taxon>Agaricomycetes</taxon>
        <taxon>Auriculariales</taxon>
        <taxon>Exidiaceae</taxon>
        <taxon>Exidia</taxon>
    </lineage>
</organism>
<feature type="region of interest" description="Disordered" evidence="1">
    <location>
        <begin position="328"/>
        <end position="349"/>
    </location>
</feature>
<dbReference type="InParanoid" id="A0A165LUQ0"/>
<evidence type="ECO:0000313" key="2">
    <source>
        <dbReference type="EMBL" id="KZV98352.1"/>
    </source>
</evidence>
<dbReference type="STRING" id="1314781.A0A165LUQ0"/>
<dbReference type="PANTHER" id="PTHR47791:SF3">
    <property type="entry name" value="MEIOTICALLY UP-REGULATED GENE 191 PROTEIN"/>
    <property type="match status" value="1"/>
</dbReference>
<dbReference type="GO" id="GO:0005975">
    <property type="term" value="P:carbohydrate metabolic process"/>
    <property type="evidence" value="ECO:0007669"/>
    <property type="project" value="InterPro"/>
</dbReference>
<reference evidence="2 3" key="1">
    <citation type="journal article" date="2016" name="Mol. Biol. Evol.">
        <title>Comparative Genomics of Early-Diverging Mushroom-Forming Fungi Provides Insights into the Origins of Lignocellulose Decay Capabilities.</title>
        <authorList>
            <person name="Nagy L.G."/>
            <person name="Riley R."/>
            <person name="Tritt A."/>
            <person name="Adam C."/>
            <person name="Daum C."/>
            <person name="Floudas D."/>
            <person name="Sun H."/>
            <person name="Yadav J.S."/>
            <person name="Pangilinan J."/>
            <person name="Larsson K.H."/>
            <person name="Matsuura K."/>
            <person name="Barry K."/>
            <person name="Labutti K."/>
            <person name="Kuo R."/>
            <person name="Ohm R.A."/>
            <person name="Bhattacharya S.S."/>
            <person name="Shirouzu T."/>
            <person name="Yoshinaga Y."/>
            <person name="Martin F.M."/>
            <person name="Grigoriev I.V."/>
            <person name="Hibbett D.S."/>
        </authorList>
    </citation>
    <scope>NUCLEOTIDE SEQUENCE [LARGE SCALE GENOMIC DNA]</scope>
    <source>
        <strain evidence="2 3">HHB12029</strain>
    </source>
</reference>
<dbReference type="SUPFAM" id="SSF48208">
    <property type="entry name" value="Six-hairpin glycosidases"/>
    <property type="match status" value="1"/>
</dbReference>
<keyword evidence="2" id="KW-0378">Hydrolase</keyword>
<dbReference type="Gene3D" id="1.50.10.20">
    <property type="match status" value="1"/>
</dbReference>
<dbReference type="GO" id="GO:0016798">
    <property type="term" value="F:hydrolase activity, acting on glycosyl bonds"/>
    <property type="evidence" value="ECO:0007669"/>
    <property type="project" value="UniProtKB-KW"/>
</dbReference>
<evidence type="ECO:0000256" key="1">
    <source>
        <dbReference type="SAM" id="MobiDB-lite"/>
    </source>
</evidence>
<dbReference type="EMBL" id="KV425920">
    <property type="protein sequence ID" value="KZV98352.1"/>
    <property type="molecule type" value="Genomic_DNA"/>
</dbReference>
<accession>A0A165LUQ0</accession>
<gene>
    <name evidence="2" type="ORF">EXIGLDRAFT_701418</name>
</gene>